<evidence type="ECO:0008006" key="4">
    <source>
        <dbReference type="Google" id="ProtNLM"/>
    </source>
</evidence>
<keyword evidence="3" id="KW-1185">Reference proteome</keyword>
<reference evidence="2 3" key="1">
    <citation type="journal article" date="2012" name="Int. J. Syst. Evol. Microbiol.">
        <title>Flammeovirga pacifica sp. nov., isolated from deep-sea sediment.</title>
        <authorList>
            <person name="Xu H."/>
            <person name="Fu Y."/>
            <person name="Yang N."/>
            <person name="Ding Z."/>
            <person name="Lai Q."/>
            <person name="Zeng R."/>
        </authorList>
    </citation>
    <scope>NUCLEOTIDE SEQUENCE [LARGE SCALE GENOMIC DNA]</scope>
    <source>
        <strain evidence="3">DSM 24597 / LMG 26175 / WPAGA1</strain>
    </source>
</reference>
<name>A0A1S1YZL5_FLAPC</name>
<evidence type="ECO:0000313" key="3">
    <source>
        <dbReference type="Proteomes" id="UP000179797"/>
    </source>
</evidence>
<keyword evidence="1" id="KW-0732">Signal</keyword>
<dbReference type="EMBL" id="JRYR02000001">
    <property type="protein sequence ID" value="OHX66449.1"/>
    <property type="molecule type" value="Genomic_DNA"/>
</dbReference>
<gene>
    <name evidence="2" type="ORF">NH26_08800</name>
</gene>
<evidence type="ECO:0000313" key="2">
    <source>
        <dbReference type="EMBL" id="OHX66449.1"/>
    </source>
</evidence>
<comment type="caution">
    <text evidence="2">The sequence shown here is derived from an EMBL/GenBank/DDBJ whole genome shotgun (WGS) entry which is preliminary data.</text>
</comment>
<feature type="signal peptide" evidence="1">
    <location>
        <begin position="1"/>
        <end position="24"/>
    </location>
</feature>
<dbReference type="AlphaFoldDB" id="A0A1S1YZL5"/>
<dbReference type="STRING" id="915059.NH26_08800"/>
<protein>
    <recommendedName>
        <fullName evidence="4">DUF4249 domain-containing protein</fullName>
    </recommendedName>
</protein>
<organism evidence="2 3">
    <name type="scientific">Flammeovirga pacifica</name>
    <dbReference type="NCBI Taxonomy" id="915059"/>
    <lineage>
        <taxon>Bacteria</taxon>
        <taxon>Pseudomonadati</taxon>
        <taxon>Bacteroidota</taxon>
        <taxon>Cytophagia</taxon>
        <taxon>Cytophagales</taxon>
        <taxon>Flammeovirgaceae</taxon>
        <taxon>Flammeovirga</taxon>
    </lineage>
</organism>
<proteinExistence type="predicted"/>
<accession>A0A1S1YZL5</accession>
<sequence length="291" mass="34280">MYMINSTKSSLSFLLLLFTFSSCGLFVDDDDDEQIGIEVYEKVYSIDAEYIINPADPTDLKGIEVVYDQESELISNIVQVDHQDNNKILTIEYEENTSNYKVIRVVDEDLNILHQYTFNNSIDSIIINKDDQKYMSIKNATEGSKLPYRIQLFKENKTIFYYYNEYRYINNIHIYPQIIDEELATPPSIVNFNYLEYGNSVIYGNMNFSHLIILDHLEDFHLTKYLITDISRPTLSSNFYTNKDSTQIQYRNILNENRYPINISMINYDKDNAPRKQIIHIISYTPVRTPY</sequence>
<evidence type="ECO:0000256" key="1">
    <source>
        <dbReference type="SAM" id="SignalP"/>
    </source>
</evidence>
<feature type="chain" id="PRO_5010366251" description="DUF4249 domain-containing protein" evidence="1">
    <location>
        <begin position="25"/>
        <end position="291"/>
    </location>
</feature>
<dbReference type="Proteomes" id="UP000179797">
    <property type="component" value="Unassembled WGS sequence"/>
</dbReference>